<dbReference type="InterPro" id="IPR016032">
    <property type="entry name" value="Sig_transdc_resp-reg_C-effctor"/>
</dbReference>
<evidence type="ECO:0000313" key="2">
    <source>
        <dbReference type="EMBL" id="MFD1326177.1"/>
    </source>
</evidence>
<proteinExistence type="predicted"/>
<keyword evidence="3" id="KW-1185">Reference proteome</keyword>
<protein>
    <submittedName>
        <fullName evidence="2">LuxR C-terminal-related transcriptional regulator</fullName>
    </submittedName>
</protein>
<dbReference type="CDD" id="cd06170">
    <property type="entry name" value="LuxR_C_like"/>
    <property type="match status" value="1"/>
</dbReference>
<comment type="caution">
    <text evidence="2">The sequence shown here is derived from an EMBL/GenBank/DDBJ whole genome shotgun (WGS) entry which is preliminary data.</text>
</comment>
<dbReference type="PANTHER" id="PTHR34293:SF1">
    <property type="entry name" value="HTH-TYPE TRANSCRIPTIONAL REGULATOR TRMBL2"/>
    <property type="match status" value="1"/>
</dbReference>
<gene>
    <name evidence="2" type="ORF">ACFQ4H_34380</name>
</gene>
<dbReference type="SUPFAM" id="SSF46894">
    <property type="entry name" value="C-terminal effector domain of the bipartite response regulators"/>
    <property type="match status" value="1"/>
</dbReference>
<name>A0ABW3YRQ7_9ACTN</name>
<dbReference type="RefSeq" id="WP_377579394.1">
    <property type="nucleotide sequence ID" value="NZ_JBHTMP010000129.1"/>
</dbReference>
<dbReference type="InterPro" id="IPR051797">
    <property type="entry name" value="TrmB-like"/>
</dbReference>
<dbReference type="PRINTS" id="PR00038">
    <property type="entry name" value="HTHLUXR"/>
</dbReference>
<dbReference type="InterPro" id="IPR000792">
    <property type="entry name" value="Tscrpt_reg_LuxR_C"/>
</dbReference>
<accession>A0ABW3YRQ7</accession>
<reference evidence="3" key="1">
    <citation type="journal article" date="2019" name="Int. J. Syst. Evol. Microbiol.">
        <title>The Global Catalogue of Microorganisms (GCM) 10K type strain sequencing project: providing services to taxonomists for standard genome sequencing and annotation.</title>
        <authorList>
            <consortium name="The Broad Institute Genomics Platform"/>
            <consortium name="The Broad Institute Genome Sequencing Center for Infectious Disease"/>
            <person name="Wu L."/>
            <person name="Ma J."/>
        </authorList>
    </citation>
    <scope>NUCLEOTIDE SEQUENCE [LARGE SCALE GENOMIC DNA]</scope>
    <source>
        <strain evidence="3">JCM 31037</strain>
    </source>
</reference>
<organism evidence="2 3">
    <name type="scientific">Micromonospora sonneratiae</name>
    <dbReference type="NCBI Taxonomy" id="1184706"/>
    <lineage>
        <taxon>Bacteria</taxon>
        <taxon>Bacillati</taxon>
        <taxon>Actinomycetota</taxon>
        <taxon>Actinomycetes</taxon>
        <taxon>Micromonosporales</taxon>
        <taxon>Micromonosporaceae</taxon>
        <taxon>Micromonospora</taxon>
    </lineage>
</organism>
<dbReference type="InterPro" id="IPR036388">
    <property type="entry name" value="WH-like_DNA-bd_sf"/>
</dbReference>
<sequence length="226" mass="24179">MDTLQTGRLSLVAGNRPVPGYAGIEALLASAVSDVLVMSGGSGTSPIATFRRIDRENLRRGVRYRVLFPDSARLSKRLSSLALAGAEVRTDTEVPMEAMVIDRRIALLPADRSGTDRPTSVAVFRLPGVVTATMGLFERIWPAAVPLTPLELPDGTDASALTCRERALLTLLCSGSTDESAAVRLGISVRTVRRMVAGIMNRLGARSRFQAGVKAADRGWLMEDAS</sequence>
<evidence type="ECO:0000259" key="1">
    <source>
        <dbReference type="PROSITE" id="PS50043"/>
    </source>
</evidence>
<dbReference type="PANTHER" id="PTHR34293">
    <property type="entry name" value="HTH-TYPE TRANSCRIPTIONAL REGULATOR TRMBL2"/>
    <property type="match status" value="1"/>
</dbReference>
<dbReference type="SMART" id="SM00421">
    <property type="entry name" value="HTH_LUXR"/>
    <property type="match status" value="1"/>
</dbReference>
<dbReference type="EMBL" id="JBHTMP010000129">
    <property type="protein sequence ID" value="MFD1326177.1"/>
    <property type="molecule type" value="Genomic_DNA"/>
</dbReference>
<dbReference type="Gene3D" id="1.10.10.10">
    <property type="entry name" value="Winged helix-like DNA-binding domain superfamily/Winged helix DNA-binding domain"/>
    <property type="match status" value="1"/>
</dbReference>
<dbReference type="Proteomes" id="UP001597260">
    <property type="component" value="Unassembled WGS sequence"/>
</dbReference>
<evidence type="ECO:0000313" key="3">
    <source>
        <dbReference type="Proteomes" id="UP001597260"/>
    </source>
</evidence>
<dbReference type="Pfam" id="PF00196">
    <property type="entry name" value="GerE"/>
    <property type="match status" value="1"/>
</dbReference>
<dbReference type="PROSITE" id="PS50043">
    <property type="entry name" value="HTH_LUXR_2"/>
    <property type="match status" value="1"/>
</dbReference>
<feature type="domain" description="HTH luxR-type" evidence="1">
    <location>
        <begin position="154"/>
        <end position="219"/>
    </location>
</feature>